<dbReference type="AlphaFoldDB" id="A0AAV4F4J5"/>
<keyword evidence="5" id="KW-1185">Reference proteome</keyword>
<evidence type="ECO:0000313" key="5">
    <source>
        <dbReference type="Proteomes" id="UP000762676"/>
    </source>
</evidence>
<gene>
    <name evidence="4" type="ORF">ElyMa_003711500</name>
</gene>
<keyword evidence="2" id="KW-0732">Signal</keyword>
<proteinExistence type="predicted"/>
<dbReference type="Pfam" id="PF01033">
    <property type="entry name" value="Somatomedin_B"/>
    <property type="match status" value="1"/>
</dbReference>
<evidence type="ECO:0000313" key="4">
    <source>
        <dbReference type="EMBL" id="GFR67638.1"/>
    </source>
</evidence>
<dbReference type="EMBL" id="BMAT01007608">
    <property type="protein sequence ID" value="GFR67638.1"/>
    <property type="molecule type" value="Genomic_DNA"/>
</dbReference>
<sequence length="581" mass="66129">MIQYLWMLLYLMVFNSNSETTRVSFTRVESTHSVLDNKRVDSSSTVSATPLTFSTPGPYTLPYLRSNRKCRANATDFVYKNKLCDASDPETYSTSQKARYSCVHRCDEFMPYSEQGHDKCACDAACLVHNDCCRDMSLVCPKTYAQGIASYPNNLESFCPRFQYPSPFSTISSCPAEESLYLNRDLKTPTANKYASTDDEKIPFGSIYPWKINRFAKTFSPYKSVDVSTGLIFYRPKVFEICGSSKGIPYVIPIIVILDCPSKPFDTKVNDSTFHILQRCQKRISNNAVTPFHRSCRKFKFVYCKCSNGEEEEEEYFTDFLHNVCMGYSENVSHFNRYPVWNYQSIGEQKTYKDDPCSVSNIPSVEERLKPANLLIKMSISFLPFSYESLLRNTFGRGDNSDTVVEVYNKIIHGVLRKSFDKVYNDTIIKMLKMRENHYEPEQEKMMFVVEINSTDQRRFLCIPHQNDLAECQLLDCAHGNVLWHDPLRFGQFGNNRCLSPVDVVVRSTGGDGTVPVCFCLHVLGVLSGVGTWQVKMRLVGDGQCVLDLDLLPKGELNRALQSSSCNPLFLCSVALSNIKV</sequence>
<dbReference type="Proteomes" id="UP000762676">
    <property type="component" value="Unassembled WGS sequence"/>
</dbReference>
<dbReference type="PROSITE" id="PS50958">
    <property type="entry name" value="SMB_2"/>
    <property type="match status" value="1"/>
</dbReference>
<keyword evidence="1" id="KW-1015">Disulfide bond</keyword>
<accession>A0AAV4F4J5</accession>
<dbReference type="InterPro" id="IPR001212">
    <property type="entry name" value="Somatomedin_B_dom"/>
</dbReference>
<protein>
    <recommendedName>
        <fullName evidence="3">SMB domain-containing protein</fullName>
    </recommendedName>
</protein>
<evidence type="ECO:0000259" key="3">
    <source>
        <dbReference type="PROSITE" id="PS50958"/>
    </source>
</evidence>
<name>A0AAV4F4J5_9GAST</name>
<feature type="signal peptide" evidence="2">
    <location>
        <begin position="1"/>
        <end position="18"/>
    </location>
</feature>
<organism evidence="4 5">
    <name type="scientific">Elysia marginata</name>
    <dbReference type="NCBI Taxonomy" id="1093978"/>
    <lineage>
        <taxon>Eukaryota</taxon>
        <taxon>Metazoa</taxon>
        <taxon>Spiralia</taxon>
        <taxon>Lophotrochozoa</taxon>
        <taxon>Mollusca</taxon>
        <taxon>Gastropoda</taxon>
        <taxon>Heterobranchia</taxon>
        <taxon>Euthyneura</taxon>
        <taxon>Panpulmonata</taxon>
        <taxon>Sacoglossa</taxon>
        <taxon>Placobranchoidea</taxon>
        <taxon>Plakobranchidae</taxon>
        <taxon>Elysia</taxon>
    </lineage>
</organism>
<evidence type="ECO:0000256" key="2">
    <source>
        <dbReference type="SAM" id="SignalP"/>
    </source>
</evidence>
<dbReference type="SUPFAM" id="SSF90188">
    <property type="entry name" value="Somatomedin B domain"/>
    <property type="match status" value="1"/>
</dbReference>
<reference evidence="4 5" key="1">
    <citation type="journal article" date="2021" name="Elife">
        <title>Chloroplast acquisition without the gene transfer in kleptoplastic sea slugs, Plakobranchus ocellatus.</title>
        <authorList>
            <person name="Maeda T."/>
            <person name="Takahashi S."/>
            <person name="Yoshida T."/>
            <person name="Shimamura S."/>
            <person name="Takaki Y."/>
            <person name="Nagai Y."/>
            <person name="Toyoda A."/>
            <person name="Suzuki Y."/>
            <person name="Arimoto A."/>
            <person name="Ishii H."/>
            <person name="Satoh N."/>
            <person name="Nishiyama T."/>
            <person name="Hasebe M."/>
            <person name="Maruyama T."/>
            <person name="Minagawa J."/>
            <person name="Obokata J."/>
            <person name="Shigenobu S."/>
        </authorList>
    </citation>
    <scope>NUCLEOTIDE SEQUENCE [LARGE SCALE GENOMIC DNA]</scope>
</reference>
<feature type="domain" description="SMB" evidence="3">
    <location>
        <begin position="98"/>
        <end position="144"/>
    </location>
</feature>
<comment type="caution">
    <text evidence="4">The sequence shown here is derived from an EMBL/GenBank/DDBJ whole genome shotgun (WGS) entry which is preliminary data.</text>
</comment>
<dbReference type="InterPro" id="IPR036024">
    <property type="entry name" value="Somatomedin_B-like_dom_sf"/>
</dbReference>
<evidence type="ECO:0000256" key="1">
    <source>
        <dbReference type="ARBA" id="ARBA00023157"/>
    </source>
</evidence>
<feature type="chain" id="PRO_5043450226" description="SMB domain-containing protein" evidence="2">
    <location>
        <begin position="19"/>
        <end position="581"/>
    </location>
</feature>